<evidence type="ECO:0000256" key="1">
    <source>
        <dbReference type="ARBA" id="ARBA00001947"/>
    </source>
</evidence>
<keyword evidence="3" id="KW-0862">Zinc</keyword>
<keyword evidence="4" id="KW-0560">Oxidoreductase</keyword>
<evidence type="ECO:0000313" key="7">
    <source>
        <dbReference type="Proteomes" id="UP000632659"/>
    </source>
</evidence>
<protein>
    <submittedName>
        <fullName evidence="6">Alcohol dehydrogenase catalytic domain-containing protein</fullName>
    </submittedName>
</protein>
<sequence>MEQKMRAAVFQGDGKLEICMVDIPKLRKPDDVLVQVEACSICGTDVHILNVPPGYHAKPGTILGHELVGKVVAVGEAVT</sequence>
<feature type="domain" description="Alcohol dehydrogenase-like N-terminal" evidence="5">
    <location>
        <begin position="28"/>
        <end position="79"/>
    </location>
</feature>
<dbReference type="PROSITE" id="PS00059">
    <property type="entry name" value="ADH_ZINC"/>
    <property type="match status" value="1"/>
</dbReference>
<dbReference type="PANTHER" id="PTHR42813">
    <property type="entry name" value="ZINC-TYPE ALCOHOL DEHYDROGENASE-LIKE"/>
    <property type="match status" value="1"/>
</dbReference>
<dbReference type="SUPFAM" id="SSF50129">
    <property type="entry name" value="GroES-like"/>
    <property type="match status" value="1"/>
</dbReference>
<dbReference type="InterPro" id="IPR002328">
    <property type="entry name" value="ADH_Zn_CS"/>
</dbReference>
<comment type="cofactor">
    <cofactor evidence="1">
        <name>Zn(2+)</name>
        <dbReference type="ChEBI" id="CHEBI:29105"/>
    </cofactor>
</comment>
<organism evidence="6 7">
    <name type="scientific">Massiliimalia timonensis</name>
    <dbReference type="NCBI Taxonomy" id="1987501"/>
    <lineage>
        <taxon>Bacteria</taxon>
        <taxon>Bacillati</taxon>
        <taxon>Bacillota</taxon>
        <taxon>Clostridia</taxon>
        <taxon>Eubacteriales</taxon>
        <taxon>Oscillospiraceae</taxon>
        <taxon>Massiliimalia</taxon>
    </lineage>
</organism>
<accession>A0A8J6P896</accession>
<proteinExistence type="predicted"/>
<keyword evidence="2" id="KW-0479">Metal-binding</keyword>
<name>A0A8J6P896_9FIRM</name>
<dbReference type="EMBL" id="JACRTL010000005">
    <property type="protein sequence ID" value="MBC8611279.1"/>
    <property type="molecule type" value="Genomic_DNA"/>
</dbReference>
<dbReference type="GO" id="GO:0008270">
    <property type="term" value="F:zinc ion binding"/>
    <property type="evidence" value="ECO:0007669"/>
    <property type="project" value="InterPro"/>
</dbReference>
<dbReference type="Gene3D" id="3.90.180.10">
    <property type="entry name" value="Medium-chain alcohol dehydrogenases, catalytic domain"/>
    <property type="match status" value="1"/>
</dbReference>
<evidence type="ECO:0000259" key="5">
    <source>
        <dbReference type="Pfam" id="PF08240"/>
    </source>
</evidence>
<comment type="caution">
    <text evidence="6">The sequence shown here is derived from an EMBL/GenBank/DDBJ whole genome shotgun (WGS) entry which is preliminary data.</text>
</comment>
<dbReference type="GO" id="GO:0016491">
    <property type="term" value="F:oxidoreductase activity"/>
    <property type="evidence" value="ECO:0007669"/>
    <property type="project" value="UniProtKB-KW"/>
</dbReference>
<reference evidence="6" key="1">
    <citation type="submission" date="2020-08" db="EMBL/GenBank/DDBJ databases">
        <title>Genome public.</title>
        <authorList>
            <person name="Liu C."/>
            <person name="Sun Q."/>
        </authorList>
    </citation>
    <scope>NUCLEOTIDE SEQUENCE</scope>
    <source>
        <strain evidence="6">NSJ-15</strain>
    </source>
</reference>
<keyword evidence="7" id="KW-1185">Reference proteome</keyword>
<dbReference type="Pfam" id="PF08240">
    <property type="entry name" value="ADH_N"/>
    <property type="match status" value="1"/>
</dbReference>
<gene>
    <name evidence="6" type="ORF">H8702_09175</name>
</gene>
<evidence type="ECO:0000256" key="3">
    <source>
        <dbReference type="ARBA" id="ARBA00022833"/>
    </source>
</evidence>
<evidence type="ECO:0000313" key="6">
    <source>
        <dbReference type="EMBL" id="MBC8611279.1"/>
    </source>
</evidence>
<dbReference type="AlphaFoldDB" id="A0A8J6P896"/>
<evidence type="ECO:0000256" key="2">
    <source>
        <dbReference type="ARBA" id="ARBA00022723"/>
    </source>
</evidence>
<evidence type="ECO:0000256" key="4">
    <source>
        <dbReference type="ARBA" id="ARBA00023002"/>
    </source>
</evidence>
<dbReference type="Proteomes" id="UP000632659">
    <property type="component" value="Unassembled WGS sequence"/>
</dbReference>
<dbReference type="InterPro" id="IPR013154">
    <property type="entry name" value="ADH-like_N"/>
</dbReference>
<dbReference type="InterPro" id="IPR011032">
    <property type="entry name" value="GroES-like_sf"/>
</dbReference>